<dbReference type="SUPFAM" id="SSF48726">
    <property type="entry name" value="Immunoglobulin"/>
    <property type="match status" value="2"/>
</dbReference>
<dbReference type="InterPro" id="IPR036179">
    <property type="entry name" value="Ig-like_dom_sf"/>
</dbReference>
<keyword evidence="2" id="KW-1015">Disulfide bond</keyword>
<dbReference type="InterPro" id="IPR013783">
    <property type="entry name" value="Ig-like_fold"/>
</dbReference>
<sequence>MPWSWRAAGRTLKSVTQLPPRKVVLVAGLWTQRDAQSPVLTAPEMAYLGGRVELQCVAPGLLGPITYQLLKGSADLPLAAQTPEVDHPASFSLMGDRLALHCEVQQGSHLFYRWYLNRTELSIHTHSAQQGATLLIHPISQQDSGSYYCMVGNAMTNSRVSSSQEVDVHVKVLLSQPRISFSVTKEEAGYRANVMCQSTRGTLPAQFWLLMGDVMLANRTTAALSTTFSVAVTLGKSLGMLRCAGGNRGNQLPEVHSRPLELEVVPVGGAVELHAEYLYSADSRAQAVRLQCSVTQGTFPEYAWFLNHTQLEGGGDWYIITQQGHTLFLPSITAGNSGNYHCAAKDSFDNTSWVLSPSAFIHGTELGLNTLELIVVCFFCFILLVIVGFACFFFTLSNGRSDRAMQSRYFSQGVSNICTCSQHLHLYTISTHMYNIFTFNKHPQLCGISVQVCNMPVYI</sequence>
<dbReference type="InterPro" id="IPR003598">
    <property type="entry name" value="Ig_sub2"/>
</dbReference>
<dbReference type="Proteomes" id="UP000824540">
    <property type="component" value="Unassembled WGS sequence"/>
</dbReference>
<evidence type="ECO:0000256" key="3">
    <source>
        <dbReference type="ARBA" id="ARBA00023180"/>
    </source>
</evidence>
<protein>
    <recommendedName>
        <fullName evidence="6">Ig-like domain-containing protein</fullName>
    </recommendedName>
</protein>
<evidence type="ECO:0000256" key="1">
    <source>
        <dbReference type="ARBA" id="ARBA00022729"/>
    </source>
</evidence>
<dbReference type="SMART" id="SM00408">
    <property type="entry name" value="IGc2"/>
    <property type="match status" value="2"/>
</dbReference>
<dbReference type="Pfam" id="PF13927">
    <property type="entry name" value="Ig_3"/>
    <property type="match status" value="1"/>
</dbReference>
<feature type="domain" description="Ig-like" evidence="6">
    <location>
        <begin position="253"/>
        <end position="356"/>
    </location>
</feature>
<gene>
    <name evidence="7" type="ORF">JZ751_007490</name>
</gene>
<comment type="caution">
    <text evidence="7">The sequence shown here is derived from an EMBL/GenBank/DDBJ whole genome shotgun (WGS) entry which is preliminary data.</text>
</comment>
<dbReference type="Gene3D" id="2.60.40.10">
    <property type="entry name" value="Immunoglobulins"/>
    <property type="match status" value="2"/>
</dbReference>
<keyword evidence="3" id="KW-0325">Glycoprotein</keyword>
<keyword evidence="5" id="KW-0472">Membrane</keyword>
<dbReference type="AlphaFoldDB" id="A0A8T2N3A7"/>
<dbReference type="InterPro" id="IPR003599">
    <property type="entry name" value="Ig_sub"/>
</dbReference>
<dbReference type="SMART" id="SM00409">
    <property type="entry name" value="IG"/>
    <property type="match status" value="2"/>
</dbReference>
<dbReference type="InterPro" id="IPR052598">
    <property type="entry name" value="IgSF_CEA-related"/>
</dbReference>
<dbReference type="InterPro" id="IPR007110">
    <property type="entry name" value="Ig-like_dom"/>
</dbReference>
<organism evidence="7 8">
    <name type="scientific">Albula glossodonta</name>
    <name type="common">roundjaw bonefish</name>
    <dbReference type="NCBI Taxonomy" id="121402"/>
    <lineage>
        <taxon>Eukaryota</taxon>
        <taxon>Metazoa</taxon>
        <taxon>Chordata</taxon>
        <taxon>Craniata</taxon>
        <taxon>Vertebrata</taxon>
        <taxon>Euteleostomi</taxon>
        <taxon>Actinopterygii</taxon>
        <taxon>Neopterygii</taxon>
        <taxon>Teleostei</taxon>
        <taxon>Albuliformes</taxon>
        <taxon>Albulidae</taxon>
        <taxon>Albula</taxon>
    </lineage>
</organism>
<dbReference type="OrthoDB" id="9950534at2759"/>
<evidence type="ECO:0000256" key="4">
    <source>
        <dbReference type="ARBA" id="ARBA00023319"/>
    </source>
</evidence>
<keyword evidence="5" id="KW-1133">Transmembrane helix</keyword>
<evidence type="ECO:0000256" key="5">
    <source>
        <dbReference type="SAM" id="Phobius"/>
    </source>
</evidence>
<accession>A0A8T2N3A7</accession>
<evidence type="ECO:0000256" key="2">
    <source>
        <dbReference type="ARBA" id="ARBA00023157"/>
    </source>
</evidence>
<dbReference type="PANTHER" id="PTHR44337">
    <property type="entry name" value="CARCINOEMBRYONIC ANTIGEN-RELATED CELL ADHESION MOLECULE 8"/>
    <property type="match status" value="1"/>
</dbReference>
<feature type="transmembrane region" description="Helical" evidence="5">
    <location>
        <begin position="373"/>
        <end position="396"/>
    </location>
</feature>
<reference evidence="7" key="1">
    <citation type="thesis" date="2021" institute="BYU ScholarsArchive" country="Provo, UT, USA">
        <title>Applications of and Algorithms for Genome Assembly and Genomic Analyses with an Emphasis on Marine Teleosts.</title>
        <authorList>
            <person name="Pickett B.D."/>
        </authorList>
    </citation>
    <scope>NUCLEOTIDE SEQUENCE</scope>
    <source>
        <strain evidence="7">HI-2016</strain>
    </source>
</reference>
<dbReference type="EMBL" id="JAFBMS010000145">
    <property type="protein sequence ID" value="KAG9334554.1"/>
    <property type="molecule type" value="Genomic_DNA"/>
</dbReference>
<keyword evidence="5" id="KW-0812">Transmembrane</keyword>
<keyword evidence="1" id="KW-0732">Signal</keyword>
<name>A0A8T2N3A7_9TELE</name>
<dbReference type="CDD" id="cd00096">
    <property type="entry name" value="Ig"/>
    <property type="match status" value="1"/>
</dbReference>
<keyword evidence="4" id="KW-0393">Immunoglobulin domain</keyword>
<dbReference type="PROSITE" id="PS50835">
    <property type="entry name" value="IG_LIKE"/>
    <property type="match status" value="2"/>
</dbReference>
<keyword evidence="8" id="KW-1185">Reference proteome</keyword>
<proteinExistence type="predicted"/>
<evidence type="ECO:0000313" key="8">
    <source>
        <dbReference type="Proteomes" id="UP000824540"/>
    </source>
</evidence>
<evidence type="ECO:0000259" key="6">
    <source>
        <dbReference type="PROSITE" id="PS50835"/>
    </source>
</evidence>
<feature type="domain" description="Ig-like" evidence="6">
    <location>
        <begin position="77"/>
        <end position="167"/>
    </location>
</feature>
<dbReference type="Pfam" id="PF13895">
    <property type="entry name" value="Ig_2"/>
    <property type="match status" value="1"/>
</dbReference>
<evidence type="ECO:0000313" key="7">
    <source>
        <dbReference type="EMBL" id="KAG9334554.1"/>
    </source>
</evidence>
<dbReference type="PANTHER" id="PTHR44337:SF8">
    <property type="entry name" value="IMMUNOGLOBULIN SUBTYPE DOMAIN-CONTAINING PROTEIN"/>
    <property type="match status" value="1"/>
</dbReference>